<evidence type="ECO:0000313" key="15">
    <source>
        <dbReference type="EMBL" id="CAK9325807.1"/>
    </source>
</evidence>
<dbReference type="InterPro" id="IPR006534">
    <property type="entry name" value="P-type_ATPase_IIIA"/>
</dbReference>
<dbReference type="InterPro" id="IPR023214">
    <property type="entry name" value="HAD_sf"/>
</dbReference>
<feature type="transmembrane region" description="Helical" evidence="13">
    <location>
        <begin position="650"/>
        <end position="672"/>
    </location>
</feature>
<evidence type="ECO:0000256" key="8">
    <source>
        <dbReference type="ARBA" id="ARBA00022967"/>
    </source>
</evidence>
<keyword evidence="9 13" id="KW-1133">Transmembrane helix</keyword>
<feature type="transmembrane region" description="Helical" evidence="13">
    <location>
        <begin position="715"/>
        <end position="736"/>
    </location>
</feature>
<dbReference type="SUPFAM" id="SSF81653">
    <property type="entry name" value="Calcium ATPase, transduction domain A"/>
    <property type="match status" value="1"/>
</dbReference>
<dbReference type="CDD" id="cd02076">
    <property type="entry name" value="P-type_ATPase_H"/>
    <property type="match status" value="1"/>
</dbReference>
<comment type="similarity">
    <text evidence="2 13">Belongs to the cation transport ATPase (P-type) (TC 3.A.3) family. Type IIIA subfamily.</text>
</comment>
<feature type="transmembrane region" description="Helical" evidence="13">
    <location>
        <begin position="66"/>
        <end position="89"/>
    </location>
</feature>
<reference evidence="15 16" key="1">
    <citation type="submission" date="2024-03" db="EMBL/GenBank/DDBJ databases">
        <authorList>
            <person name="Gkanogiannis A."/>
            <person name="Becerra Lopez-Lavalle L."/>
        </authorList>
    </citation>
    <scope>NUCLEOTIDE SEQUENCE [LARGE SCALE GENOMIC DNA]</scope>
</reference>
<dbReference type="PRINTS" id="PR00119">
    <property type="entry name" value="CATATPASE"/>
</dbReference>
<dbReference type="Gene3D" id="3.40.1110.10">
    <property type="entry name" value="Calcium-transporting ATPase, cytoplasmic domain N"/>
    <property type="match status" value="1"/>
</dbReference>
<dbReference type="InterPro" id="IPR036412">
    <property type="entry name" value="HAD-like_sf"/>
</dbReference>
<sequence length="954" mass="104894">MGNDTALTLEEIKNETVDLEKIPIEEVFEQLKCTREGLSSQEGENRLQIFGPNKLEEKKESKILKFLGFMWNPLSWVMEAAAIMAIALANGGGRGPDWQDFVGIVCLLVINSTISFIEENNAGNAAAALMAGLAPKTKVLRDGKWCEQDASILVPGDVISVKLGDIIPADARLLEGDPLKVDQSALTGESLPVTKNPGDEVFSGSTCKQGEIEAVVIATGVHTFFGKAAHLVDSTNQVGHFQKVLTAIGNFCICSIAIGMLIEILVMYPIQHRAYRDGIDNLLVLLIGGIPIAMPTVLSVTMAIGSHKLSQQGAITKRMTAIEEMAGMDVLCSDKTGTLTLNKLSVDKNLIEVFAKGVDKEHVILLAARASRTENQDAIDAAMVGMLADPKEARAGIREIHFFPFNPVDKRTALTYIDSNGNWHRASKGAPEQILTLCNCKEDFKRKVFSVIDKFAERGLRSLAVARQEVPEKTKESPGAPWQFVGLLPLFDPPRHDSAETIRRALNLGVNVKMITGDQLAIAKETGRRLGMGTNMYPSSSLLGQHKDESIAGLPVEELIEKADGFAGVFPEHKYEIVKKLQERKHICGMTGDGVNDAPALKKADIGIAVADATDAARSASDIVLTEPGLSVIISAVLTSRAIFQRMKNYTIYAVSITIRIVFGFMLIALIWKFDFSPFMVLIIAILNDGTIMTISKDRVKPSPLPDSWKLKEIFATGVVLGGYLALMTVIFFWLMDGTDFFSDKFGVRSIRGNEDEKMAALYLQVSIVSQALIFVTRSRGWSYVERPGLLLVGAFLVAQLVATLIAVYANWGFAKIKGIGWGWAGVIWLYSIVFYVPLDIMKFAIRYILSGKAWLNLLENKTAFTTKKDYGKEEREAQWALAQRTLHGLQPPESTNIFSEKSSYRELSEIAEQAKRRAEIARLRELNTLKGHVESVVKLKGLDIDTIQQHYTV</sequence>
<dbReference type="Gene3D" id="2.70.150.10">
    <property type="entry name" value="Calcium-transporting ATPase, cytoplasmic transduction domain A"/>
    <property type="match status" value="1"/>
</dbReference>
<dbReference type="Proteomes" id="UP001642487">
    <property type="component" value="Chromosome 7"/>
</dbReference>
<dbReference type="SUPFAM" id="SSF81665">
    <property type="entry name" value="Calcium ATPase, transmembrane domain M"/>
    <property type="match status" value="1"/>
</dbReference>
<evidence type="ECO:0000313" key="16">
    <source>
        <dbReference type="Proteomes" id="UP001642487"/>
    </source>
</evidence>
<dbReference type="InterPro" id="IPR004014">
    <property type="entry name" value="ATPase_P-typ_cation-transptr_N"/>
</dbReference>
<dbReference type="EC" id="7.1.2.1" evidence="13"/>
<dbReference type="InterPro" id="IPR018303">
    <property type="entry name" value="ATPase_P-typ_P_site"/>
</dbReference>
<dbReference type="PANTHER" id="PTHR42861">
    <property type="entry name" value="CALCIUM-TRANSPORTING ATPASE"/>
    <property type="match status" value="1"/>
</dbReference>
<dbReference type="EMBL" id="OZ021741">
    <property type="protein sequence ID" value="CAK9325807.1"/>
    <property type="molecule type" value="Genomic_DNA"/>
</dbReference>
<keyword evidence="5 13" id="KW-0375">Hydrogen ion transport</keyword>
<dbReference type="SMART" id="SM00831">
    <property type="entry name" value="Cation_ATPase_N"/>
    <property type="match status" value="1"/>
</dbReference>
<dbReference type="Pfam" id="PF00122">
    <property type="entry name" value="E1-E2_ATPase"/>
    <property type="match status" value="1"/>
</dbReference>
<dbReference type="InterPro" id="IPR023299">
    <property type="entry name" value="ATPase_P-typ_cyto_dom_N"/>
</dbReference>
<accession>A0ABP0Z589</accession>
<evidence type="ECO:0000256" key="6">
    <source>
        <dbReference type="ARBA" id="ARBA00022840"/>
    </source>
</evidence>
<dbReference type="PRINTS" id="PR00120">
    <property type="entry name" value="HATPASE"/>
</dbReference>
<keyword evidence="13" id="KW-0813">Transport</keyword>
<feature type="transmembrane region" description="Helical" evidence="13">
    <location>
        <begin position="789"/>
        <end position="810"/>
    </location>
</feature>
<feature type="transmembrane region" description="Helical" evidence="13">
    <location>
        <begin position="244"/>
        <end position="270"/>
    </location>
</feature>
<evidence type="ECO:0000256" key="7">
    <source>
        <dbReference type="ARBA" id="ARBA00022842"/>
    </source>
</evidence>
<dbReference type="SFLD" id="SFLDG00002">
    <property type="entry name" value="C1.7:_P-type_atpase_like"/>
    <property type="match status" value="1"/>
</dbReference>
<dbReference type="NCBIfam" id="TIGR01647">
    <property type="entry name" value="ATPase-IIIA_H"/>
    <property type="match status" value="1"/>
</dbReference>
<comment type="catalytic activity">
    <reaction evidence="12 13">
        <text>ATP + H2O + H(+)(in) = ADP + phosphate + 2 H(+)(out)</text>
        <dbReference type="Rhea" id="RHEA:20852"/>
        <dbReference type="ChEBI" id="CHEBI:15377"/>
        <dbReference type="ChEBI" id="CHEBI:15378"/>
        <dbReference type="ChEBI" id="CHEBI:30616"/>
        <dbReference type="ChEBI" id="CHEBI:43474"/>
        <dbReference type="ChEBI" id="CHEBI:456216"/>
        <dbReference type="EC" id="7.1.2.1"/>
    </reaction>
</comment>
<proteinExistence type="inferred from homology"/>
<dbReference type="Gene3D" id="3.40.50.1000">
    <property type="entry name" value="HAD superfamily/HAD-like"/>
    <property type="match status" value="1"/>
</dbReference>
<dbReference type="NCBIfam" id="TIGR01494">
    <property type="entry name" value="ATPase_P-type"/>
    <property type="match status" value="2"/>
</dbReference>
<feature type="transmembrane region" description="Helical" evidence="13">
    <location>
        <begin position="822"/>
        <end position="839"/>
    </location>
</feature>
<dbReference type="InterPro" id="IPR023298">
    <property type="entry name" value="ATPase_P-typ_TM_dom_sf"/>
</dbReference>
<dbReference type="InterPro" id="IPR001757">
    <property type="entry name" value="P_typ_ATPase"/>
</dbReference>
<keyword evidence="6 13" id="KW-0067">ATP-binding</keyword>
<dbReference type="Gene3D" id="6.10.140.890">
    <property type="match status" value="1"/>
</dbReference>
<keyword evidence="4 13" id="KW-0547">Nucleotide-binding</keyword>
<dbReference type="SFLD" id="SFLDS00003">
    <property type="entry name" value="Haloacid_Dehalogenase"/>
    <property type="match status" value="1"/>
</dbReference>
<evidence type="ECO:0000256" key="1">
    <source>
        <dbReference type="ARBA" id="ARBA00004141"/>
    </source>
</evidence>
<evidence type="ECO:0000256" key="12">
    <source>
        <dbReference type="ARBA" id="ARBA00048122"/>
    </source>
</evidence>
<name>A0ABP0Z589_9ROSI</name>
<evidence type="ECO:0000256" key="4">
    <source>
        <dbReference type="ARBA" id="ARBA00022741"/>
    </source>
</evidence>
<keyword evidence="8 13" id="KW-1278">Translocase</keyword>
<dbReference type="InterPro" id="IPR059000">
    <property type="entry name" value="ATPase_P-type_domA"/>
</dbReference>
<dbReference type="InterPro" id="IPR044492">
    <property type="entry name" value="P_typ_ATPase_HD_dom"/>
</dbReference>
<dbReference type="SFLD" id="SFLDF00027">
    <property type="entry name" value="p-type_atpase"/>
    <property type="match status" value="1"/>
</dbReference>
<dbReference type="Pfam" id="PF00690">
    <property type="entry name" value="Cation_ATPase_N"/>
    <property type="match status" value="1"/>
</dbReference>
<evidence type="ECO:0000256" key="5">
    <source>
        <dbReference type="ARBA" id="ARBA00022781"/>
    </source>
</evidence>
<keyword evidence="3 13" id="KW-0812">Transmembrane</keyword>
<evidence type="ECO:0000256" key="2">
    <source>
        <dbReference type="ARBA" id="ARBA00008804"/>
    </source>
</evidence>
<feature type="transmembrane region" description="Helical" evidence="13">
    <location>
        <begin position="101"/>
        <end position="117"/>
    </location>
</feature>
<evidence type="ECO:0000256" key="13">
    <source>
        <dbReference type="RuleBase" id="RU362083"/>
    </source>
</evidence>
<keyword evidence="11 13" id="KW-0472">Membrane</keyword>
<feature type="domain" description="Cation-transporting P-type ATPase N-terminal" evidence="14">
    <location>
        <begin position="18"/>
        <end position="90"/>
    </location>
</feature>
<dbReference type="PROSITE" id="PS00154">
    <property type="entry name" value="ATPASE_E1_E2"/>
    <property type="match status" value="1"/>
</dbReference>
<evidence type="ECO:0000256" key="10">
    <source>
        <dbReference type="ARBA" id="ARBA00023065"/>
    </source>
</evidence>
<dbReference type="Pfam" id="PF00702">
    <property type="entry name" value="Hydrolase"/>
    <property type="match status" value="1"/>
</dbReference>
<evidence type="ECO:0000256" key="9">
    <source>
        <dbReference type="ARBA" id="ARBA00022989"/>
    </source>
</evidence>
<keyword evidence="16" id="KW-1185">Reference proteome</keyword>
<protein>
    <recommendedName>
        <fullName evidence="13">Plasma membrane ATPase</fullName>
        <ecNumber evidence="13">7.1.2.1</ecNumber>
    </recommendedName>
</protein>
<organism evidence="15 16">
    <name type="scientific">Citrullus colocynthis</name>
    <name type="common">colocynth</name>
    <dbReference type="NCBI Taxonomy" id="252529"/>
    <lineage>
        <taxon>Eukaryota</taxon>
        <taxon>Viridiplantae</taxon>
        <taxon>Streptophyta</taxon>
        <taxon>Embryophyta</taxon>
        <taxon>Tracheophyta</taxon>
        <taxon>Spermatophyta</taxon>
        <taxon>Magnoliopsida</taxon>
        <taxon>eudicotyledons</taxon>
        <taxon>Gunneridae</taxon>
        <taxon>Pentapetalae</taxon>
        <taxon>rosids</taxon>
        <taxon>fabids</taxon>
        <taxon>Cucurbitales</taxon>
        <taxon>Cucurbitaceae</taxon>
        <taxon>Benincaseae</taxon>
        <taxon>Citrullus</taxon>
    </lineage>
</organism>
<comment type="subcellular location">
    <subcellularLocation>
        <location evidence="13">Cell membrane</location>
        <topology evidence="13">Multi-pass membrane protein</topology>
    </subcellularLocation>
    <subcellularLocation>
        <location evidence="1">Membrane</location>
        <topology evidence="1">Multi-pass membrane protein</topology>
    </subcellularLocation>
</comment>
<dbReference type="Gene3D" id="1.20.1110.10">
    <property type="entry name" value="Calcium-transporting ATPase, transmembrane domain"/>
    <property type="match status" value="1"/>
</dbReference>
<evidence type="ECO:0000259" key="14">
    <source>
        <dbReference type="SMART" id="SM00831"/>
    </source>
</evidence>
<gene>
    <name evidence="15" type="ORF">CITCOLO1_LOCUS18078</name>
</gene>
<feature type="transmembrane region" description="Helical" evidence="13">
    <location>
        <begin position="282"/>
        <end position="304"/>
    </location>
</feature>
<dbReference type="SUPFAM" id="SSF56784">
    <property type="entry name" value="HAD-like"/>
    <property type="match status" value="1"/>
</dbReference>
<keyword evidence="10 13" id="KW-0406">Ion transport</keyword>
<evidence type="ECO:0000256" key="3">
    <source>
        <dbReference type="ARBA" id="ARBA00022692"/>
    </source>
</evidence>
<evidence type="ECO:0000256" key="11">
    <source>
        <dbReference type="ARBA" id="ARBA00023136"/>
    </source>
</evidence>
<dbReference type="InterPro" id="IPR008250">
    <property type="entry name" value="ATPase_P-typ_transduc_dom_A_sf"/>
</dbReference>
<keyword evidence="7 13" id="KW-0460">Magnesium</keyword>